<dbReference type="InterPro" id="IPR006059">
    <property type="entry name" value="SBP"/>
</dbReference>
<dbReference type="SUPFAM" id="SSF53850">
    <property type="entry name" value="Periplasmic binding protein-like II"/>
    <property type="match status" value="1"/>
</dbReference>
<feature type="chain" id="PRO_5046782297" evidence="1">
    <location>
        <begin position="25"/>
        <end position="444"/>
    </location>
</feature>
<comment type="caution">
    <text evidence="2">The sequence shown here is derived from an EMBL/GenBank/DDBJ whole genome shotgun (WGS) entry which is preliminary data.</text>
</comment>
<evidence type="ECO:0000313" key="3">
    <source>
        <dbReference type="Proteomes" id="UP001527099"/>
    </source>
</evidence>
<keyword evidence="3" id="KW-1185">Reference proteome</keyword>
<dbReference type="PROSITE" id="PS51257">
    <property type="entry name" value="PROKAR_LIPOPROTEIN"/>
    <property type="match status" value="1"/>
</dbReference>
<dbReference type="Pfam" id="PF01547">
    <property type="entry name" value="SBP_bac_1"/>
    <property type="match status" value="1"/>
</dbReference>
<dbReference type="EMBL" id="JAMDMX010000210">
    <property type="protein sequence ID" value="MCY9698179.1"/>
    <property type="molecule type" value="Genomic_DNA"/>
</dbReference>
<evidence type="ECO:0000256" key="1">
    <source>
        <dbReference type="SAM" id="SignalP"/>
    </source>
</evidence>
<dbReference type="InterPro" id="IPR050490">
    <property type="entry name" value="Bact_solute-bd_prot1"/>
</dbReference>
<dbReference type="CDD" id="cd13585">
    <property type="entry name" value="PBP2_TMBP_like"/>
    <property type="match status" value="1"/>
</dbReference>
<dbReference type="Gene3D" id="3.40.190.10">
    <property type="entry name" value="Periplasmic binding protein-like II"/>
    <property type="match status" value="1"/>
</dbReference>
<protein>
    <submittedName>
        <fullName evidence="2">Sugar ABC transporter substrate-binding protein</fullName>
    </submittedName>
</protein>
<dbReference type="Proteomes" id="UP001527099">
    <property type="component" value="Unassembled WGS sequence"/>
</dbReference>
<dbReference type="RefSeq" id="WP_268618666.1">
    <property type="nucleotide sequence ID" value="NZ_JAMDMX010000210.1"/>
</dbReference>
<feature type="signal peptide" evidence="1">
    <location>
        <begin position="1"/>
        <end position="24"/>
    </location>
</feature>
<sequence>MKKIMSTALLVSLTMALIVGCSGAKTSVTQQPDSGGKKEAQAAKKDVTVKLTIWGNENYKKQVEDAAKDFNVKYPNIKVDVMLIPITDYPQKLSIMIASKTAPDLAWMNYRIAPQFIEANQLADVAADLKKDPEYNFADQSQAGFVPLTRGDKIYGAPFLNMPKVLFFNKTLFKEKGLKNPLELYKEGNWTYEEFLKAAKAISDPSKGIYGANLVTANGWKAWPDTLIDTIWAYGGDFISADGKKLVMNTPEGEKALQLFSDMMFKDQIHPKPGDQTTFESGKIGMNRHNYGYVDVIRKNVTNFEWDVAPMPKGPVKDAPVADGLAGYSILQDSKHKEEALLFLKYMTGNEGMKKMASLFVPNRMSVLESGALTDGFNAPSKEGIKAAVIGPLSPGGSKTAPSHNNWQQIDVKTQTILDMLYTKSASVKDVLNKMETEINPLLK</sequence>
<evidence type="ECO:0000313" key="2">
    <source>
        <dbReference type="EMBL" id="MCY9698179.1"/>
    </source>
</evidence>
<dbReference type="PANTHER" id="PTHR43649:SF12">
    <property type="entry name" value="DIACETYLCHITOBIOSE BINDING PROTEIN DASA"/>
    <property type="match status" value="1"/>
</dbReference>
<dbReference type="PANTHER" id="PTHR43649">
    <property type="entry name" value="ARABINOSE-BINDING PROTEIN-RELATED"/>
    <property type="match status" value="1"/>
</dbReference>
<gene>
    <name evidence="2" type="ORF">M5X19_35865</name>
</gene>
<organism evidence="2 3">
    <name type="scientific">Paenibacillus alginolyticus</name>
    <dbReference type="NCBI Taxonomy" id="59839"/>
    <lineage>
        <taxon>Bacteria</taxon>
        <taxon>Bacillati</taxon>
        <taxon>Bacillota</taxon>
        <taxon>Bacilli</taxon>
        <taxon>Bacillales</taxon>
        <taxon>Paenibacillaceae</taxon>
        <taxon>Paenibacillus</taxon>
    </lineage>
</organism>
<accession>A0ABT4GPP7</accession>
<reference evidence="2 3" key="1">
    <citation type="submission" date="2022-05" db="EMBL/GenBank/DDBJ databases">
        <title>Genome Sequencing of Bee-Associated Microbes.</title>
        <authorList>
            <person name="Dunlap C."/>
        </authorList>
    </citation>
    <scope>NUCLEOTIDE SEQUENCE [LARGE SCALE GENOMIC DNA]</scope>
    <source>
        <strain evidence="2 3">NRRL B-14421</strain>
    </source>
</reference>
<name>A0ABT4GPP7_9BACL</name>
<proteinExistence type="predicted"/>
<keyword evidence="1" id="KW-0732">Signal</keyword>